<protein>
    <submittedName>
        <fullName evidence="1">Uncharacterized protein</fullName>
    </submittedName>
</protein>
<proteinExistence type="predicted"/>
<dbReference type="AlphaFoldDB" id="A0AA88DDX4"/>
<evidence type="ECO:0000313" key="2">
    <source>
        <dbReference type="Proteomes" id="UP001187192"/>
    </source>
</evidence>
<name>A0AA88DDX4_FICCA</name>
<organism evidence="1 2">
    <name type="scientific">Ficus carica</name>
    <name type="common">Common fig</name>
    <dbReference type="NCBI Taxonomy" id="3494"/>
    <lineage>
        <taxon>Eukaryota</taxon>
        <taxon>Viridiplantae</taxon>
        <taxon>Streptophyta</taxon>
        <taxon>Embryophyta</taxon>
        <taxon>Tracheophyta</taxon>
        <taxon>Spermatophyta</taxon>
        <taxon>Magnoliopsida</taxon>
        <taxon>eudicotyledons</taxon>
        <taxon>Gunneridae</taxon>
        <taxon>Pentapetalae</taxon>
        <taxon>rosids</taxon>
        <taxon>fabids</taxon>
        <taxon>Rosales</taxon>
        <taxon>Moraceae</taxon>
        <taxon>Ficeae</taxon>
        <taxon>Ficus</taxon>
    </lineage>
</organism>
<accession>A0AA88DDX4</accession>
<dbReference type="EMBL" id="BTGU01000042">
    <property type="protein sequence ID" value="GMN52646.1"/>
    <property type="molecule type" value="Genomic_DNA"/>
</dbReference>
<keyword evidence="2" id="KW-1185">Reference proteome</keyword>
<gene>
    <name evidence="1" type="ORF">TIFTF001_021783</name>
</gene>
<sequence length="288" mass="32052">MWHALSQYGCQPVWDGVAGAAWADHPERDLVMVKKVLVGPVPWSPMVIYSRFSKESRDPTSLVRSSSSGGRIFSIGRAKEPNDSCAPRSPMNRWSPARERLHHQLGHLHLAKLKSINLFGSMYLTQVPNLSGCSSLQVNRALTGPLVHDASEGDRAWAALPCRWFRVQYLWSNKNGMISKTAAISGKHIDFWAAKCWMANARKVLINFSDGQFDANGIDGKYLKADEGRFHASGNEFTPTASASFTSHFSLGNKELPNIKKCGVQLLSTEEAERFACVRGAEFESKWR</sequence>
<evidence type="ECO:0000313" key="1">
    <source>
        <dbReference type="EMBL" id="GMN52646.1"/>
    </source>
</evidence>
<dbReference type="Proteomes" id="UP001187192">
    <property type="component" value="Unassembled WGS sequence"/>
</dbReference>
<reference evidence="1" key="1">
    <citation type="submission" date="2023-07" db="EMBL/GenBank/DDBJ databases">
        <title>draft genome sequence of fig (Ficus carica).</title>
        <authorList>
            <person name="Takahashi T."/>
            <person name="Nishimura K."/>
        </authorList>
    </citation>
    <scope>NUCLEOTIDE SEQUENCE</scope>
</reference>
<comment type="caution">
    <text evidence="1">The sequence shown here is derived from an EMBL/GenBank/DDBJ whole genome shotgun (WGS) entry which is preliminary data.</text>
</comment>